<name>W4RIQ5_9BACI</name>
<evidence type="ECO:0000313" key="4">
    <source>
        <dbReference type="EMBL" id="GAE44017.1"/>
    </source>
</evidence>
<feature type="domain" description="Core-binding (CB)" evidence="3">
    <location>
        <begin position="21"/>
        <end position="79"/>
    </location>
</feature>
<dbReference type="EMBL" id="BAUW01000005">
    <property type="protein sequence ID" value="GAE44017.1"/>
    <property type="molecule type" value="Genomic_DNA"/>
</dbReference>
<evidence type="ECO:0000313" key="5">
    <source>
        <dbReference type="Proteomes" id="UP000018949"/>
    </source>
</evidence>
<evidence type="ECO:0000256" key="2">
    <source>
        <dbReference type="PROSITE-ProRule" id="PRU01248"/>
    </source>
</evidence>
<dbReference type="RefSeq" id="WP_052019543.1">
    <property type="nucleotide sequence ID" value="NZ_BAUW01000005.1"/>
</dbReference>
<keyword evidence="5" id="KW-1185">Reference proteome</keyword>
<proteinExistence type="predicted"/>
<reference evidence="4 5" key="1">
    <citation type="submission" date="2013-12" db="EMBL/GenBank/DDBJ databases">
        <title>NBRP : Genome information of microbial organism related human and environment.</title>
        <authorList>
            <person name="Hattori M."/>
            <person name="Oshima K."/>
            <person name="Inaba H."/>
            <person name="Suda W."/>
            <person name="Sakamoto M."/>
            <person name="Iino T."/>
            <person name="Kitahara M."/>
            <person name="Oshida Y."/>
            <person name="Iida T."/>
            <person name="Kudo T."/>
            <person name="Itoh T."/>
            <person name="Ahmed I."/>
            <person name="Ohkuma M."/>
        </authorList>
    </citation>
    <scope>NUCLEOTIDE SEQUENCE [LARGE SCALE GENOMIC DNA]</scope>
    <source>
        <strain evidence="4 5">JCM 21738</strain>
    </source>
</reference>
<dbReference type="GO" id="GO:0003677">
    <property type="term" value="F:DNA binding"/>
    <property type="evidence" value="ECO:0007669"/>
    <property type="project" value="UniProtKB-UniRule"/>
</dbReference>
<gene>
    <name evidence="4" type="ORF">JCM21738_694</name>
</gene>
<dbReference type="AlphaFoldDB" id="W4RIQ5"/>
<dbReference type="Proteomes" id="UP000018949">
    <property type="component" value="Unassembled WGS sequence"/>
</dbReference>
<keyword evidence="1 2" id="KW-0238">DNA-binding</keyword>
<dbReference type="PROSITE" id="PS51900">
    <property type="entry name" value="CB"/>
    <property type="match status" value="1"/>
</dbReference>
<organism evidence="4 5">
    <name type="scientific">Mesobacillus boroniphilus JCM 21738</name>
    <dbReference type="NCBI Taxonomy" id="1294265"/>
    <lineage>
        <taxon>Bacteria</taxon>
        <taxon>Bacillati</taxon>
        <taxon>Bacillota</taxon>
        <taxon>Bacilli</taxon>
        <taxon>Bacillales</taxon>
        <taxon>Bacillaceae</taxon>
        <taxon>Mesobacillus</taxon>
    </lineage>
</organism>
<comment type="caution">
    <text evidence="4">The sequence shown here is derived from an EMBL/GenBank/DDBJ whole genome shotgun (WGS) entry which is preliminary data.</text>
</comment>
<dbReference type="Gene3D" id="1.10.150.130">
    <property type="match status" value="1"/>
</dbReference>
<sequence length="79" mass="9524">MKVQEVLINDKRRYLLLDGDNKPVVPVLRFLKYLDNIGKAENTLKSYCHYLKFYFQFLNEKKKEYKEVDLNLLAEYISC</sequence>
<accession>W4RIQ5</accession>
<dbReference type="InterPro" id="IPR044068">
    <property type="entry name" value="CB"/>
</dbReference>
<evidence type="ECO:0000256" key="1">
    <source>
        <dbReference type="ARBA" id="ARBA00023125"/>
    </source>
</evidence>
<evidence type="ECO:0000259" key="3">
    <source>
        <dbReference type="PROSITE" id="PS51900"/>
    </source>
</evidence>
<dbReference type="InterPro" id="IPR010998">
    <property type="entry name" value="Integrase_recombinase_N"/>
</dbReference>
<dbReference type="eggNOG" id="COG4974">
    <property type="taxonomic scope" value="Bacteria"/>
</dbReference>
<protein>
    <submittedName>
        <fullName evidence="4">Transposase A from transposon Tn554</fullName>
    </submittedName>
</protein>